<dbReference type="SMART" id="SM00042">
    <property type="entry name" value="CUB"/>
    <property type="match status" value="2"/>
</dbReference>
<dbReference type="PROSITE" id="PS50068">
    <property type="entry name" value="LDLRA_2"/>
    <property type="match status" value="4"/>
</dbReference>
<dbReference type="Pfam" id="PF00431">
    <property type="entry name" value="CUB"/>
    <property type="match status" value="2"/>
</dbReference>
<dbReference type="CDD" id="cd00112">
    <property type="entry name" value="LDLa"/>
    <property type="match status" value="2"/>
</dbReference>
<comment type="caution">
    <text evidence="9">The sequence shown here is derived from an EMBL/GenBank/DDBJ whole genome shotgun (WGS) entry which is preliminary data.</text>
</comment>
<organism evidence="9 10">
    <name type="scientific">Pinctada imbricata</name>
    <name type="common">Atlantic pearl-oyster</name>
    <name type="synonym">Pinctada martensii</name>
    <dbReference type="NCBI Taxonomy" id="66713"/>
    <lineage>
        <taxon>Eukaryota</taxon>
        <taxon>Metazoa</taxon>
        <taxon>Spiralia</taxon>
        <taxon>Lophotrochozoa</taxon>
        <taxon>Mollusca</taxon>
        <taxon>Bivalvia</taxon>
        <taxon>Autobranchia</taxon>
        <taxon>Pteriomorphia</taxon>
        <taxon>Pterioida</taxon>
        <taxon>Pterioidea</taxon>
        <taxon>Pteriidae</taxon>
        <taxon>Pinctada</taxon>
    </lineage>
</organism>
<evidence type="ECO:0000256" key="3">
    <source>
        <dbReference type="ARBA" id="ARBA00023157"/>
    </source>
</evidence>
<keyword evidence="7" id="KW-0812">Transmembrane</keyword>
<dbReference type="SUPFAM" id="SSF49854">
    <property type="entry name" value="Spermadhesin, CUB domain"/>
    <property type="match status" value="2"/>
</dbReference>
<keyword evidence="7" id="KW-0472">Membrane</keyword>
<evidence type="ECO:0000256" key="5">
    <source>
        <dbReference type="PROSITE-ProRule" id="PRU00124"/>
    </source>
</evidence>
<feature type="domain" description="CUB" evidence="8">
    <location>
        <begin position="1"/>
        <end position="105"/>
    </location>
</feature>
<comment type="caution">
    <text evidence="5">Lacks conserved residue(s) required for the propagation of feature annotation.</text>
</comment>
<name>A0AA88XHZ6_PINIB</name>
<dbReference type="InterPro" id="IPR036055">
    <property type="entry name" value="LDL_receptor-like_sf"/>
</dbReference>
<reference evidence="9" key="1">
    <citation type="submission" date="2019-08" db="EMBL/GenBank/DDBJ databases">
        <title>The improved chromosome-level genome for the pearl oyster Pinctada fucata martensii using PacBio sequencing and Hi-C.</title>
        <authorList>
            <person name="Zheng Z."/>
        </authorList>
    </citation>
    <scope>NUCLEOTIDE SEQUENCE</scope>
    <source>
        <strain evidence="9">ZZ-2019</strain>
        <tissue evidence="9">Adductor muscle</tissue>
    </source>
</reference>
<feature type="compositionally biased region" description="Polar residues" evidence="6">
    <location>
        <begin position="574"/>
        <end position="591"/>
    </location>
</feature>
<feature type="region of interest" description="Disordered" evidence="6">
    <location>
        <begin position="524"/>
        <end position="667"/>
    </location>
</feature>
<feature type="compositionally biased region" description="Polar residues" evidence="6">
    <location>
        <begin position="648"/>
        <end position="662"/>
    </location>
</feature>
<feature type="disulfide bond" evidence="5">
    <location>
        <begin position="112"/>
        <end position="124"/>
    </location>
</feature>
<keyword evidence="1" id="KW-0732">Signal</keyword>
<keyword evidence="10" id="KW-1185">Reference proteome</keyword>
<feature type="region of interest" description="Disordered" evidence="6">
    <location>
        <begin position="717"/>
        <end position="739"/>
    </location>
</feature>
<evidence type="ECO:0000313" key="9">
    <source>
        <dbReference type="EMBL" id="KAK3085607.1"/>
    </source>
</evidence>
<evidence type="ECO:0000313" key="10">
    <source>
        <dbReference type="Proteomes" id="UP001186944"/>
    </source>
</evidence>
<dbReference type="InterPro" id="IPR023415">
    <property type="entry name" value="LDLR_class-A_CS"/>
</dbReference>
<evidence type="ECO:0000256" key="4">
    <source>
        <dbReference type="ARBA" id="ARBA00023180"/>
    </source>
</evidence>
<proteinExistence type="predicted"/>
<keyword evidence="4" id="KW-0325">Glycoprotein</keyword>
<keyword evidence="2" id="KW-0677">Repeat</keyword>
<dbReference type="Gene3D" id="4.10.400.10">
    <property type="entry name" value="Low-density Lipoprotein Receptor"/>
    <property type="match status" value="4"/>
</dbReference>
<feature type="disulfide bond" evidence="5">
    <location>
        <begin position="412"/>
        <end position="430"/>
    </location>
</feature>
<dbReference type="FunFam" id="2.60.120.290:FF:000005">
    <property type="entry name" value="Procollagen C-endopeptidase enhancer 1"/>
    <property type="match status" value="1"/>
</dbReference>
<feature type="domain" description="CUB" evidence="8">
    <location>
        <begin position="207"/>
        <end position="320"/>
    </location>
</feature>
<feature type="disulfide bond" evidence="5">
    <location>
        <begin position="383"/>
        <end position="398"/>
    </location>
</feature>
<accession>A0AA88XHZ6</accession>
<dbReference type="Pfam" id="PF00057">
    <property type="entry name" value="Ldl_recept_a"/>
    <property type="match status" value="2"/>
</dbReference>
<dbReference type="SUPFAM" id="SSF57424">
    <property type="entry name" value="LDL receptor-like module"/>
    <property type="match status" value="2"/>
</dbReference>
<dbReference type="InterPro" id="IPR000859">
    <property type="entry name" value="CUB_dom"/>
</dbReference>
<feature type="compositionally biased region" description="Polar residues" evidence="6">
    <location>
        <begin position="631"/>
        <end position="641"/>
    </location>
</feature>
<dbReference type="InterPro" id="IPR002172">
    <property type="entry name" value="LDrepeatLR_classA_rpt"/>
</dbReference>
<evidence type="ECO:0000256" key="7">
    <source>
        <dbReference type="SAM" id="Phobius"/>
    </source>
</evidence>
<feature type="compositionally biased region" description="Basic and acidic residues" evidence="6">
    <location>
        <begin position="608"/>
        <end position="623"/>
    </location>
</feature>
<dbReference type="SMART" id="SM00192">
    <property type="entry name" value="LDLa"/>
    <property type="match status" value="5"/>
</dbReference>
<feature type="transmembrane region" description="Helical" evidence="7">
    <location>
        <begin position="445"/>
        <end position="467"/>
    </location>
</feature>
<dbReference type="EMBL" id="VSWD01000012">
    <property type="protein sequence ID" value="KAK3085607.1"/>
    <property type="molecule type" value="Genomic_DNA"/>
</dbReference>
<feature type="disulfide bond" evidence="5">
    <location>
        <begin position="181"/>
        <end position="196"/>
    </location>
</feature>
<evidence type="ECO:0000256" key="1">
    <source>
        <dbReference type="ARBA" id="ARBA00022729"/>
    </source>
</evidence>
<dbReference type="FunFam" id="4.10.400.10:FF:000034">
    <property type="entry name" value="Low-density lipoprotein receptor-related protein 2"/>
    <property type="match status" value="1"/>
</dbReference>
<sequence>MEKRGRISSPGYPGNYPNSMCKRWYIQAAEGDVITISILEMGIEVGDDHSCNRDYLEIGPNPRKKFCGEGKKPYPFIIKGKHAVITFQSDRFTSYKGFLLKYISGPVPAPYCLSDEFRCKNGKCIYSDWRCNGVDECGDNSDEKSCPTHTNPPPVSCSDGIFCLGKGSGDGYMCVNKAQICDGKKDCLLGDDESNCGKEPGHDIDDCQNHFHNLTGTIHSPLYPKDYPSNRDCMWTIHMASVTDKVQVRFVDFNIQLNENTDYVEVYDGKDLTKKALIGRYYGMHRPPSLIESSTNWLKIKFHSDGSYGEKGFNLTFQRKGTCLSDQLPCGLGELDCFQKNQRCDDNWDCRQQGGDELSCGICHQMYSCGKRSSQCYDMRHRCNGVGHCTNMADELNCSPTQCGSHNGTFLCDNKKCIYETWKCDKTDDCGDSSDEQRCIRSTNLIIIAAVVGSLVCGLLLVVALGCTCKLYNLRMHQHHGPRHETPLSRLYAEFLRRRAPPTYHEAMLTSRPYEEVRREYLDQLNSADQGTQNQERRRSGRRSSRTRSRQQNQGGTTDQSVSGTVSCDRAQNDAETSANVPLSQNSSGHSASLERHSSTTALLQNDCDSKDSSESELESPRRDRVRVHFSNETAQFQRNSPSHKEGSSSSDLSAIPHSSTVPAGDATSIDTATIASLDSVDISKIDTHNNPDDILHSTSVLNSDGNSLQPRRLLTRSSESLDSTGSDNIWGDFTATES</sequence>
<evidence type="ECO:0000256" key="6">
    <source>
        <dbReference type="SAM" id="MobiDB-lite"/>
    </source>
</evidence>
<gene>
    <name evidence="9" type="ORF">FSP39_006043</name>
</gene>
<feature type="disulfide bond" evidence="5">
    <location>
        <begin position="131"/>
        <end position="146"/>
    </location>
</feature>
<dbReference type="AlphaFoldDB" id="A0AA88XHZ6"/>
<dbReference type="PROSITE" id="PS01209">
    <property type="entry name" value="LDLRA_1"/>
    <property type="match status" value="2"/>
</dbReference>
<evidence type="ECO:0000259" key="8">
    <source>
        <dbReference type="PROSITE" id="PS01180"/>
    </source>
</evidence>
<dbReference type="PRINTS" id="PR00261">
    <property type="entry name" value="LDLRECEPTOR"/>
</dbReference>
<feature type="disulfide bond" evidence="5">
    <location>
        <begin position="424"/>
        <end position="439"/>
    </location>
</feature>
<keyword evidence="3 5" id="KW-1015">Disulfide bond</keyword>
<protein>
    <recommendedName>
        <fullName evidence="8">CUB domain-containing protein</fullName>
    </recommendedName>
</protein>
<dbReference type="Proteomes" id="UP001186944">
    <property type="component" value="Unassembled WGS sequence"/>
</dbReference>
<dbReference type="Gene3D" id="2.60.120.290">
    <property type="entry name" value="Spermadhesin, CUB domain"/>
    <property type="match status" value="2"/>
</dbReference>
<dbReference type="PANTHER" id="PTHR24251">
    <property type="entry name" value="OVOCHYMASE-RELATED"/>
    <property type="match status" value="1"/>
</dbReference>
<dbReference type="InterPro" id="IPR035914">
    <property type="entry name" value="Sperma_CUB_dom_sf"/>
</dbReference>
<dbReference type="CDD" id="cd00041">
    <property type="entry name" value="CUB"/>
    <property type="match status" value="2"/>
</dbReference>
<feature type="compositionally biased region" description="Basic residues" evidence="6">
    <location>
        <begin position="539"/>
        <end position="549"/>
    </location>
</feature>
<feature type="disulfide bond" evidence="5">
    <location>
        <begin position="119"/>
        <end position="137"/>
    </location>
</feature>
<keyword evidence="7" id="KW-1133">Transmembrane helix</keyword>
<feature type="compositionally biased region" description="Polar residues" evidence="6">
    <location>
        <begin position="717"/>
        <end position="728"/>
    </location>
</feature>
<dbReference type="PROSITE" id="PS01180">
    <property type="entry name" value="CUB"/>
    <property type="match status" value="2"/>
</dbReference>
<evidence type="ECO:0000256" key="2">
    <source>
        <dbReference type="ARBA" id="ARBA00022737"/>
    </source>
</evidence>